<evidence type="ECO:0000313" key="2">
    <source>
        <dbReference type="EMBL" id="MEA1081737.1"/>
    </source>
</evidence>
<evidence type="ECO:0000256" key="1">
    <source>
        <dbReference type="SAM" id="Phobius"/>
    </source>
</evidence>
<name>A0ABU5P1D8_9GAMM</name>
<gene>
    <name evidence="2" type="ORF">U5822_13755</name>
</gene>
<proteinExistence type="predicted"/>
<evidence type="ECO:0008006" key="4">
    <source>
        <dbReference type="Google" id="ProtNLM"/>
    </source>
</evidence>
<organism evidence="2 3">
    <name type="scientific">Marinobacter qingdaonensis</name>
    <dbReference type="NCBI Taxonomy" id="3108486"/>
    <lineage>
        <taxon>Bacteria</taxon>
        <taxon>Pseudomonadati</taxon>
        <taxon>Pseudomonadota</taxon>
        <taxon>Gammaproteobacteria</taxon>
        <taxon>Pseudomonadales</taxon>
        <taxon>Marinobacteraceae</taxon>
        <taxon>Marinobacter</taxon>
    </lineage>
</organism>
<comment type="caution">
    <text evidence="2">The sequence shown here is derived from an EMBL/GenBank/DDBJ whole genome shotgun (WGS) entry which is preliminary data.</text>
</comment>
<dbReference type="RefSeq" id="WP_322856184.1">
    <property type="nucleotide sequence ID" value="NZ_JAYDCJ010000003.1"/>
</dbReference>
<evidence type="ECO:0000313" key="3">
    <source>
        <dbReference type="Proteomes" id="UP001305746"/>
    </source>
</evidence>
<keyword evidence="3" id="KW-1185">Reference proteome</keyword>
<feature type="transmembrane region" description="Helical" evidence="1">
    <location>
        <begin position="6"/>
        <end position="24"/>
    </location>
</feature>
<sequence length="258" mass="29567">MDAITIVIILAAVVTVSIVIIVLSQMRERARIERGRKITAQQDAYNRADRLLSEIPGQYLTTDLKLLLIKRQEDACAQLASLKADLPIKQWQEASQQLKTQVLEKQDTRSPVKIDSAEKSNYVKELLQNLFKMIEGMHKSGKIDAATAKKNLKYVLFLVHKTHADLHVFQARDYVRQNQLRKAIHAYHLASTEMGKSRDNPLAMKAVKSFRTRIKELEAMDAEGKDTASTESQAKLDREWDTFLHDEEFKKKKADYDD</sequence>
<reference evidence="2 3" key="1">
    <citation type="submission" date="2023-12" db="EMBL/GenBank/DDBJ databases">
        <title>Marinobacter qingdaonensis sp. nov., isolated from the intertidal sediment of Qingdao, PR China.</title>
        <authorList>
            <person name="Li Y."/>
        </authorList>
    </citation>
    <scope>NUCLEOTIDE SEQUENCE [LARGE SCALE GENOMIC DNA]</scope>
    <source>
        <strain evidence="2 3">ASW11-75</strain>
    </source>
</reference>
<protein>
    <recommendedName>
        <fullName evidence="4">DNA topoisomerase I</fullName>
    </recommendedName>
</protein>
<accession>A0ABU5P1D8</accession>
<dbReference type="EMBL" id="JAYDCJ010000003">
    <property type="protein sequence ID" value="MEA1081737.1"/>
    <property type="molecule type" value="Genomic_DNA"/>
</dbReference>
<keyword evidence="1" id="KW-1133">Transmembrane helix</keyword>
<dbReference type="Proteomes" id="UP001305746">
    <property type="component" value="Unassembled WGS sequence"/>
</dbReference>
<keyword evidence="1" id="KW-0472">Membrane</keyword>
<keyword evidence="1" id="KW-0812">Transmembrane</keyword>